<sequence>MSSPTSPQFPTSSPSHSFNSSSIAFSPIASSPATTSSLSLSSSISSSLPSWHFPFGPSSRYHQRSQRTHQRVKTSYTPRAPVLSTEQRAHRRAQNNSLGGHPSPASSEYSRSPLSRFSSYGSNTSKNSATMARANGAPLTPAKAPRRTSSLQDSPFSDYFSDDARSSLSANVPAPSTETKALLVKMNKLQSKLMRDQSEKGRDAIKIVGRKLAEIDLELDALHSQSSLTTELRDSGVFMPDEKTDAHISRHSREPSCQSCGSLDSSVASSRIFDEDGATLQQYQAERAWYLSHMRETLEKLNTVQAELRQRHADFTELHDQHYTILEEKEAEIEQLRSENEGLRQDLGFEYSELLFLKLQVKSMEVDIDDLRNESSGQFSDTKCSKKNEILSEMDRWRTDSDWQDVEARFKRRRSRYGIPTSPIRKDNASLGGATTAKDEIDWQLETVREGRGRITSLTIKRTDSSQSVSQCTALDNGAEQTAETVTLSGPTDFTPLEQLDTCISKADVRSYEDHCTQTDMSLERSQYVQCSSVSRDQYDQEDEEDISSKKDETPQHQEEEVEEEEEEDCCTESDIDAHDCAITTSTSSEADEDPYQDVEEDDETILEEPTLLSVPHKSAWQELWSSLQSLTGIPDDDEDDY</sequence>
<protein>
    <submittedName>
        <fullName evidence="3">Uncharacterized protein</fullName>
    </submittedName>
</protein>
<feature type="region of interest" description="Disordered" evidence="2">
    <location>
        <begin position="1"/>
        <end position="176"/>
    </location>
</feature>
<feature type="compositionally biased region" description="Acidic residues" evidence="2">
    <location>
        <begin position="590"/>
        <end position="603"/>
    </location>
</feature>
<feature type="compositionally biased region" description="Basic and acidic residues" evidence="2">
    <location>
        <begin position="547"/>
        <end position="559"/>
    </location>
</feature>
<feature type="coiled-coil region" evidence="1">
    <location>
        <begin position="291"/>
        <end position="374"/>
    </location>
</feature>
<reference evidence="3" key="1">
    <citation type="submission" date="2022-06" db="EMBL/GenBank/DDBJ databases">
        <title>Complete genome sequences of two strains of the flax pathogen Septoria linicola.</title>
        <authorList>
            <person name="Lapalu N."/>
            <person name="Simon A."/>
            <person name="Demenou B."/>
            <person name="Paumier D."/>
            <person name="Guillot M.-P."/>
            <person name="Gout L."/>
            <person name="Valade R."/>
        </authorList>
    </citation>
    <scope>NUCLEOTIDE SEQUENCE</scope>
    <source>
        <strain evidence="3">SE15195</strain>
    </source>
</reference>
<name>A0A9Q9AH62_9PEZI</name>
<evidence type="ECO:0000313" key="4">
    <source>
        <dbReference type="Proteomes" id="UP001056384"/>
    </source>
</evidence>
<feature type="compositionally biased region" description="Basic residues" evidence="2">
    <location>
        <begin position="61"/>
        <end position="72"/>
    </location>
</feature>
<keyword evidence="1" id="KW-0175">Coiled coil</keyword>
<evidence type="ECO:0000313" key="3">
    <source>
        <dbReference type="EMBL" id="USW47574.1"/>
    </source>
</evidence>
<keyword evidence="4" id="KW-1185">Reference proteome</keyword>
<organism evidence="3 4">
    <name type="scientific">Septoria linicola</name>
    <dbReference type="NCBI Taxonomy" id="215465"/>
    <lineage>
        <taxon>Eukaryota</taxon>
        <taxon>Fungi</taxon>
        <taxon>Dikarya</taxon>
        <taxon>Ascomycota</taxon>
        <taxon>Pezizomycotina</taxon>
        <taxon>Dothideomycetes</taxon>
        <taxon>Dothideomycetidae</taxon>
        <taxon>Mycosphaerellales</taxon>
        <taxon>Mycosphaerellaceae</taxon>
        <taxon>Septoria</taxon>
    </lineage>
</organism>
<feature type="compositionally biased region" description="Polar residues" evidence="2">
    <location>
        <begin position="94"/>
        <end position="130"/>
    </location>
</feature>
<gene>
    <name evidence="3" type="ORF">Slin15195_G008930</name>
</gene>
<feature type="region of interest" description="Disordered" evidence="2">
    <location>
        <begin position="529"/>
        <end position="603"/>
    </location>
</feature>
<feature type="compositionally biased region" description="Polar residues" evidence="2">
    <location>
        <begin position="166"/>
        <end position="176"/>
    </location>
</feature>
<evidence type="ECO:0000256" key="2">
    <source>
        <dbReference type="SAM" id="MobiDB-lite"/>
    </source>
</evidence>
<evidence type="ECO:0000256" key="1">
    <source>
        <dbReference type="SAM" id="Coils"/>
    </source>
</evidence>
<dbReference type="EMBL" id="CP099418">
    <property type="protein sequence ID" value="USW47574.1"/>
    <property type="molecule type" value="Genomic_DNA"/>
</dbReference>
<proteinExistence type="predicted"/>
<dbReference type="AlphaFoldDB" id="A0A9Q9AH62"/>
<feature type="compositionally biased region" description="Acidic residues" evidence="2">
    <location>
        <begin position="560"/>
        <end position="575"/>
    </location>
</feature>
<dbReference type="OrthoDB" id="4448936at2759"/>
<dbReference type="Proteomes" id="UP001056384">
    <property type="component" value="Chromosome 1"/>
</dbReference>
<feature type="compositionally biased region" description="Low complexity" evidence="2">
    <location>
        <begin position="1"/>
        <end position="50"/>
    </location>
</feature>
<accession>A0A9Q9AH62</accession>